<gene>
    <name evidence="1" type="ORF">ALC60_00670</name>
</gene>
<evidence type="ECO:0000313" key="2">
    <source>
        <dbReference type="Proteomes" id="UP000075809"/>
    </source>
</evidence>
<accession>A0A151XIN0</accession>
<organism evidence="1 2">
    <name type="scientific">Mycetomoellerius zeteki</name>
    <dbReference type="NCBI Taxonomy" id="64791"/>
    <lineage>
        <taxon>Eukaryota</taxon>
        <taxon>Metazoa</taxon>
        <taxon>Ecdysozoa</taxon>
        <taxon>Arthropoda</taxon>
        <taxon>Hexapoda</taxon>
        <taxon>Insecta</taxon>
        <taxon>Pterygota</taxon>
        <taxon>Neoptera</taxon>
        <taxon>Endopterygota</taxon>
        <taxon>Hymenoptera</taxon>
        <taxon>Apocrita</taxon>
        <taxon>Aculeata</taxon>
        <taxon>Formicoidea</taxon>
        <taxon>Formicidae</taxon>
        <taxon>Myrmicinae</taxon>
        <taxon>Mycetomoellerius</taxon>
    </lineage>
</organism>
<sequence length="350" mass="39439">MDKESYADNNEEAKDRTRCFVCDADVKGRFYSLANCRTQNSRTRVIEKLGELVGEGYMVVITEEDVICRSCGMLVNTLDRLEIEMRKTRNHILRFLEQKYSLNEGELRGSGDKPKPCQPPQITRSGVKEIVCSIEPNENDSNPGCKKIQSKSYSLLQCDKCKYTTDLDSFMVYHLRNHMKELVSCDNCGNTMLEVAKHNCNKANSLGNKENETDNSDVVSKYESVQATLSKPTQMLPFTQTMPPPLIAFSNCNPLYDASTLPISKYLPIGDSTSSQEPVYVLQSIDVADTDNSKKMTKLDSNLIQKTQVKDKNTKQVLTVKEDGSLLMVEVPVSWKAKTPIINPLTFEQL</sequence>
<protein>
    <submittedName>
        <fullName evidence="1">Uncharacterized protein</fullName>
    </submittedName>
</protein>
<keyword evidence="2" id="KW-1185">Reference proteome</keyword>
<proteinExistence type="predicted"/>
<reference evidence="1 2" key="1">
    <citation type="submission" date="2015-09" db="EMBL/GenBank/DDBJ databases">
        <title>Trachymyrmex zeteki WGS genome.</title>
        <authorList>
            <person name="Nygaard S."/>
            <person name="Hu H."/>
            <person name="Boomsma J."/>
            <person name="Zhang G."/>
        </authorList>
    </citation>
    <scope>NUCLEOTIDE SEQUENCE [LARGE SCALE GENOMIC DNA]</scope>
    <source>
        <strain evidence="1">Tzet28-1</strain>
        <tissue evidence="1">Whole body</tissue>
    </source>
</reference>
<evidence type="ECO:0000313" key="1">
    <source>
        <dbReference type="EMBL" id="KYQ60262.1"/>
    </source>
</evidence>
<dbReference type="EMBL" id="KQ982080">
    <property type="protein sequence ID" value="KYQ60262.1"/>
    <property type="molecule type" value="Genomic_DNA"/>
</dbReference>
<dbReference type="STRING" id="64791.A0A151XIN0"/>
<name>A0A151XIN0_9HYME</name>
<dbReference type="Proteomes" id="UP000075809">
    <property type="component" value="Unassembled WGS sequence"/>
</dbReference>
<dbReference type="AlphaFoldDB" id="A0A151XIN0"/>